<proteinExistence type="predicted"/>
<reference evidence="2" key="1">
    <citation type="journal article" date="2020" name="Cell">
        <title>Large-Scale Comparative Analyses of Tick Genomes Elucidate Their Genetic Diversity and Vector Capacities.</title>
        <authorList>
            <consortium name="Tick Genome and Microbiome Consortium (TIGMIC)"/>
            <person name="Jia N."/>
            <person name="Wang J."/>
            <person name="Shi W."/>
            <person name="Du L."/>
            <person name="Sun Y."/>
            <person name="Zhan W."/>
            <person name="Jiang J.F."/>
            <person name="Wang Q."/>
            <person name="Zhang B."/>
            <person name="Ji P."/>
            <person name="Bell-Sakyi L."/>
            <person name="Cui X.M."/>
            <person name="Yuan T.T."/>
            <person name="Jiang B.G."/>
            <person name="Yang W.F."/>
            <person name="Lam T.T."/>
            <person name="Chang Q.C."/>
            <person name="Ding S.J."/>
            <person name="Wang X.J."/>
            <person name="Zhu J.G."/>
            <person name="Ruan X.D."/>
            <person name="Zhao L."/>
            <person name="Wei J.T."/>
            <person name="Ye R.Z."/>
            <person name="Que T.C."/>
            <person name="Du C.H."/>
            <person name="Zhou Y.H."/>
            <person name="Cheng J.X."/>
            <person name="Dai P.F."/>
            <person name="Guo W.B."/>
            <person name="Han X.H."/>
            <person name="Huang E.J."/>
            <person name="Li L.F."/>
            <person name="Wei W."/>
            <person name="Gao Y.C."/>
            <person name="Liu J.Z."/>
            <person name="Shao H.Z."/>
            <person name="Wang X."/>
            <person name="Wang C.C."/>
            <person name="Yang T.C."/>
            <person name="Huo Q.B."/>
            <person name="Li W."/>
            <person name="Chen H.Y."/>
            <person name="Chen S.E."/>
            <person name="Zhou L.G."/>
            <person name="Ni X.B."/>
            <person name="Tian J.H."/>
            <person name="Sheng Y."/>
            <person name="Liu T."/>
            <person name="Pan Y.S."/>
            <person name="Xia L.Y."/>
            <person name="Li J."/>
            <person name="Zhao F."/>
            <person name="Cao W.C."/>
        </authorList>
    </citation>
    <scope>NUCLEOTIDE SEQUENCE</scope>
    <source>
        <strain evidence="2">Rmic-2018</strain>
    </source>
</reference>
<name>A0A9J6E8U1_RHIMP</name>
<gene>
    <name evidence="2" type="ORF">HPB51_011519</name>
</gene>
<evidence type="ECO:0000313" key="3">
    <source>
        <dbReference type="Proteomes" id="UP000821866"/>
    </source>
</evidence>
<evidence type="ECO:0000313" key="2">
    <source>
        <dbReference type="EMBL" id="KAH8030719.1"/>
    </source>
</evidence>
<dbReference type="InterPro" id="IPR003655">
    <property type="entry name" value="aKRAB"/>
</dbReference>
<organism evidence="2 3">
    <name type="scientific">Rhipicephalus microplus</name>
    <name type="common">Cattle tick</name>
    <name type="synonym">Boophilus microplus</name>
    <dbReference type="NCBI Taxonomy" id="6941"/>
    <lineage>
        <taxon>Eukaryota</taxon>
        <taxon>Metazoa</taxon>
        <taxon>Ecdysozoa</taxon>
        <taxon>Arthropoda</taxon>
        <taxon>Chelicerata</taxon>
        <taxon>Arachnida</taxon>
        <taxon>Acari</taxon>
        <taxon>Parasitiformes</taxon>
        <taxon>Ixodida</taxon>
        <taxon>Ixodoidea</taxon>
        <taxon>Ixodidae</taxon>
        <taxon>Rhipicephalinae</taxon>
        <taxon>Rhipicephalus</taxon>
        <taxon>Boophilus</taxon>
    </lineage>
</organism>
<evidence type="ECO:0000259" key="1">
    <source>
        <dbReference type="PROSITE" id="PS50806"/>
    </source>
</evidence>
<dbReference type="PROSITE" id="PS50806">
    <property type="entry name" value="KRAB_RELATED"/>
    <property type="match status" value="1"/>
</dbReference>
<dbReference type="AlphaFoldDB" id="A0A9J6E8U1"/>
<accession>A0A9J6E8U1</accession>
<dbReference type="GO" id="GO:0006355">
    <property type="term" value="P:regulation of DNA-templated transcription"/>
    <property type="evidence" value="ECO:0007669"/>
    <property type="project" value="InterPro"/>
</dbReference>
<keyword evidence="3" id="KW-1185">Reference proteome</keyword>
<feature type="domain" description="KRAB-related" evidence="1">
    <location>
        <begin position="1"/>
        <end position="64"/>
    </location>
</feature>
<protein>
    <recommendedName>
        <fullName evidence="1">KRAB-related domain-containing protein</fullName>
    </recommendedName>
</protein>
<dbReference type="EMBL" id="JABSTU010000005">
    <property type="protein sequence ID" value="KAH8030719.1"/>
    <property type="molecule type" value="Genomic_DNA"/>
</dbReference>
<dbReference type="PANTHER" id="PTHR14112">
    <property type="entry name" value="SYNOVIAL SARCOMA, X MEMBER"/>
    <property type="match status" value="1"/>
</dbReference>
<dbReference type="Proteomes" id="UP000821866">
    <property type="component" value="Chromosome 3"/>
</dbReference>
<dbReference type="PANTHER" id="PTHR14112:SF1">
    <property type="entry name" value="KRAB-RELATED DOMAIN-CONTAINING PROTEIN"/>
    <property type="match status" value="1"/>
</dbReference>
<reference evidence="2" key="2">
    <citation type="submission" date="2021-09" db="EMBL/GenBank/DDBJ databases">
        <authorList>
            <person name="Jia N."/>
            <person name="Wang J."/>
            <person name="Shi W."/>
            <person name="Du L."/>
            <person name="Sun Y."/>
            <person name="Zhan W."/>
            <person name="Jiang J."/>
            <person name="Wang Q."/>
            <person name="Zhang B."/>
            <person name="Ji P."/>
            <person name="Sakyi L.B."/>
            <person name="Cui X."/>
            <person name="Yuan T."/>
            <person name="Jiang B."/>
            <person name="Yang W."/>
            <person name="Lam T.T.-Y."/>
            <person name="Chang Q."/>
            <person name="Ding S."/>
            <person name="Wang X."/>
            <person name="Zhu J."/>
            <person name="Ruan X."/>
            <person name="Zhao L."/>
            <person name="Wei J."/>
            <person name="Que T."/>
            <person name="Du C."/>
            <person name="Cheng J."/>
            <person name="Dai P."/>
            <person name="Han X."/>
            <person name="Huang E."/>
            <person name="Gao Y."/>
            <person name="Liu J."/>
            <person name="Shao H."/>
            <person name="Ye R."/>
            <person name="Li L."/>
            <person name="Wei W."/>
            <person name="Wang X."/>
            <person name="Wang C."/>
            <person name="Huo Q."/>
            <person name="Li W."/>
            <person name="Guo W."/>
            <person name="Chen H."/>
            <person name="Chen S."/>
            <person name="Zhou L."/>
            <person name="Zhou L."/>
            <person name="Ni X."/>
            <person name="Tian J."/>
            <person name="Zhou Y."/>
            <person name="Sheng Y."/>
            <person name="Liu T."/>
            <person name="Pan Y."/>
            <person name="Xia L."/>
            <person name="Li J."/>
            <person name="Zhao F."/>
            <person name="Cao W."/>
        </authorList>
    </citation>
    <scope>NUCLEOTIDE SEQUENCE</scope>
    <source>
        <strain evidence="2">Rmic-2018</strain>
        <tissue evidence="2">Larvae</tissue>
    </source>
</reference>
<dbReference type="InterPro" id="IPR036051">
    <property type="entry name" value="KRAB_dom_sf"/>
</dbReference>
<dbReference type="SUPFAM" id="SSF109640">
    <property type="entry name" value="KRAB domain (Kruppel-associated box)"/>
    <property type="match status" value="1"/>
</dbReference>
<sequence length="139" mass="15665">MSSSDAEGVRRYFTEQEWLKLPDYMKLRYGNIKENYDKMVALGLQPPIPEFMNAKPAARNCPAKSKSCARANPTSVSRYPKRKLKNIKYTESEDPSDDENACSDGFSGSLEFAFQVTTGVIMMTQADALSTDRLFMRLG</sequence>
<comment type="caution">
    <text evidence="2">The sequence shown here is derived from an EMBL/GenBank/DDBJ whole genome shotgun (WGS) entry which is preliminary data.</text>
</comment>